<evidence type="ECO:0000256" key="2">
    <source>
        <dbReference type="ARBA" id="ARBA00022649"/>
    </source>
</evidence>
<sequence length="103" mass="11670">MARIIIAPRARTDLIDIGSYIGAANPAAADRLIQRFGDTFERLSERPLSGRPRAEIRPNLRSVPIDRYVIFYRPTEDGVEIVRVLHSARDVAPLFEGARRLEE</sequence>
<evidence type="ECO:0000313" key="3">
    <source>
        <dbReference type="EMBL" id="MBP2295404.1"/>
    </source>
</evidence>
<comment type="caution">
    <text evidence="3">The sequence shown here is derived from an EMBL/GenBank/DDBJ whole genome shotgun (WGS) entry which is preliminary data.</text>
</comment>
<dbReference type="RefSeq" id="WP_209769882.1">
    <property type="nucleotide sequence ID" value="NZ_JAGINP010000021.1"/>
</dbReference>
<keyword evidence="4" id="KW-1185">Reference proteome</keyword>
<organism evidence="3 4">
    <name type="scientific">Azospirillum rugosum</name>
    <dbReference type="NCBI Taxonomy" id="416170"/>
    <lineage>
        <taxon>Bacteria</taxon>
        <taxon>Pseudomonadati</taxon>
        <taxon>Pseudomonadota</taxon>
        <taxon>Alphaproteobacteria</taxon>
        <taxon>Rhodospirillales</taxon>
        <taxon>Azospirillaceae</taxon>
        <taxon>Azospirillum</taxon>
    </lineage>
</organism>
<dbReference type="EMBL" id="JAGINP010000021">
    <property type="protein sequence ID" value="MBP2295404.1"/>
    <property type="molecule type" value="Genomic_DNA"/>
</dbReference>
<dbReference type="Proteomes" id="UP000781958">
    <property type="component" value="Unassembled WGS sequence"/>
</dbReference>
<evidence type="ECO:0000313" key="4">
    <source>
        <dbReference type="Proteomes" id="UP000781958"/>
    </source>
</evidence>
<dbReference type="Gene3D" id="3.30.2310.20">
    <property type="entry name" value="RelE-like"/>
    <property type="match status" value="1"/>
</dbReference>
<protein>
    <submittedName>
        <fullName evidence="3">Toxin ParE1/3/4</fullName>
    </submittedName>
</protein>
<dbReference type="Pfam" id="PF05016">
    <property type="entry name" value="ParE_toxin"/>
    <property type="match status" value="1"/>
</dbReference>
<proteinExistence type="inferred from homology"/>
<dbReference type="InterPro" id="IPR051803">
    <property type="entry name" value="TA_system_RelE-like_toxin"/>
</dbReference>
<evidence type="ECO:0000256" key="1">
    <source>
        <dbReference type="ARBA" id="ARBA00006226"/>
    </source>
</evidence>
<comment type="similarity">
    <text evidence="1">Belongs to the RelE toxin family.</text>
</comment>
<dbReference type="PANTHER" id="PTHR33755">
    <property type="entry name" value="TOXIN PARE1-RELATED"/>
    <property type="match status" value="1"/>
</dbReference>
<keyword evidence="2" id="KW-1277">Toxin-antitoxin system</keyword>
<dbReference type="InterPro" id="IPR007712">
    <property type="entry name" value="RelE/ParE_toxin"/>
</dbReference>
<accession>A0ABS4SS67</accession>
<dbReference type="InterPro" id="IPR035093">
    <property type="entry name" value="RelE/ParE_toxin_dom_sf"/>
</dbReference>
<gene>
    <name evidence="3" type="ORF">J2851_005209</name>
</gene>
<reference evidence="3 4" key="1">
    <citation type="submission" date="2021-03" db="EMBL/GenBank/DDBJ databases">
        <title>Genomic Encyclopedia of Type Strains, Phase III (KMG-III): the genomes of soil and plant-associated and newly described type strains.</title>
        <authorList>
            <person name="Whitman W."/>
        </authorList>
    </citation>
    <scope>NUCLEOTIDE SEQUENCE [LARGE SCALE GENOMIC DNA]</scope>
    <source>
        <strain evidence="3 4">IMMIB AFH-6</strain>
    </source>
</reference>
<name>A0ABS4SS67_9PROT</name>